<keyword evidence="9" id="KW-1185">Reference proteome</keyword>
<gene>
    <name evidence="8" type="ORF">OV287_30045</name>
</gene>
<dbReference type="SUPFAM" id="SSF48264">
    <property type="entry name" value="Cytochrome P450"/>
    <property type="match status" value="1"/>
</dbReference>
<reference evidence="8 9" key="1">
    <citation type="submission" date="2022-11" db="EMBL/GenBank/DDBJ databases">
        <title>Minimal conservation of predation-associated metabolite biosynthetic gene clusters underscores biosynthetic potential of Myxococcota including descriptions for ten novel species: Archangium lansinium sp. nov., Myxococcus landrumus sp. nov., Nannocystis bai.</title>
        <authorList>
            <person name="Ahearne A."/>
            <person name="Stevens C."/>
            <person name="Phillips K."/>
        </authorList>
    </citation>
    <scope>NUCLEOTIDE SEQUENCE [LARGE SCALE GENOMIC DNA]</scope>
    <source>
        <strain evidence="8 9">MIWBW</strain>
    </source>
</reference>
<organism evidence="8 9">
    <name type="scientific">Archangium lansingense</name>
    <dbReference type="NCBI Taxonomy" id="2995310"/>
    <lineage>
        <taxon>Bacteria</taxon>
        <taxon>Pseudomonadati</taxon>
        <taxon>Myxococcota</taxon>
        <taxon>Myxococcia</taxon>
        <taxon>Myxococcales</taxon>
        <taxon>Cystobacterineae</taxon>
        <taxon>Archangiaceae</taxon>
        <taxon>Archangium</taxon>
    </lineage>
</organism>
<dbReference type="InterPro" id="IPR002401">
    <property type="entry name" value="Cyt_P450_E_grp-I"/>
</dbReference>
<name>A0ABT4AAS0_9BACT</name>
<keyword evidence="4 7" id="KW-0560">Oxidoreductase</keyword>
<evidence type="ECO:0000256" key="2">
    <source>
        <dbReference type="ARBA" id="ARBA00022617"/>
    </source>
</evidence>
<protein>
    <submittedName>
        <fullName evidence="8">Cytochrome P450</fullName>
    </submittedName>
</protein>
<evidence type="ECO:0000313" key="9">
    <source>
        <dbReference type="Proteomes" id="UP001207654"/>
    </source>
</evidence>
<dbReference type="InterPro" id="IPR050196">
    <property type="entry name" value="Cytochrome_P450_Monoox"/>
</dbReference>
<accession>A0ABT4AAS0</accession>
<keyword evidence="6 7" id="KW-0503">Monooxygenase</keyword>
<dbReference type="Proteomes" id="UP001207654">
    <property type="component" value="Unassembled WGS sequence"/>
</dbReference>
<evidence type="ECO:0000256" key="3">
    <source>
        <dbReference type="ARBA" id="ARBA00022723"/>
    </source>
</evidence>
<dbReference type="PANTHER" id="PTHR24291">
    <property type="entry name" value="CYTOCHROME P450 FAMILY 4"/>
    <property type="match status" value="1"/>
</dbReference>
<sequence length="464" mass="52381">MASRSTQNLPPGPKGLPFLGSWLEDQADSIGMFHRYFKQYGDIVRFRLGEMPFHLVSHPQYVKHFLADNAANYQRPAGMPRGEKEGLFGLTGEKWKQHRRLLQPAFQRPRVEALVPKLVECTQRTLDQWWEPHARSGEPFRLAQVISRVMISQMSQAVYSEDASDEAFSATRNFLDFANNRRPVLVTAFFMALPFLDPRRPKRAEYLRVLWDLSAQHVARRRQGGEGPYDDLLASTMAARDDKGEGLTDTELAAEAFTLYFNGHEAPTSALEWTWLELSRHPEIEEQVRAVVERVLGDRPPALEDLPKLGYLTQVFQESMRLNPPAPVLTRVALAADRMGDYDVPAGTNVLAAPSVLHRHPAFWEEPDRFLPERFSPEQEKKIPRFLYVPFGAGQRLCIGNHMGLMQATLALAMMVQRYRVTPVPGARVVGAMGPSYHVKGGLKVRLAPARQVAPKARQQLAAG</sequence>
<dbReference type="InterPro" id="IPR001128">
    <property type="entry name" value="Cyt_P450"/>
</dbReference>
<dbReference type="PROSITE" id="PS00086">
    <property type="entry name" value="CYTOCHROME_P450"/>
    <property type="match status" value="1"/>
</dbReference>
<dbReference type="InterPro" id="IPR036396">
    <property type="entry name" value="Cyt_P450_sf"/>
</dbReference>
<keyword evidence="5 7" id="KW-0408">Iron</keyword>
<dbReference type="EMBL" id="JAPNKA010000001">
    <property type="protein sequence ID" value="MCY1078715.1"/>
    <property type="molecule type" value="Genomic_DNA"/>
</dbReference>
<evidence type="ECO:0000313" key="8">
    <source>
        <dbReference type="EMBL" id="MCY1078715.1"/>
    </source>
</evidence>
<dbReference type="RefSeq" id="WP_267537480.1">
    <property type="nucleotide sequence ID" value="NZ_JAPNKA010000001.1"/>
</dbReference>
<comment type="caution">
    <text evidence="8">The sequence shown here is derived from an EMBL/GenBank/DDBJ whole genome shotgun (WGS) entry which is preliminary data.</text>
</comment>
<evidence type="ECO:0000256" key="6">
    <source>
        <dbReference type="ARBA" id="ARBA00023033"/>
    </source>
</evidence>
<keyword evidence="3 7" id="KW-0479">Metal-binding</keyword>
<dbReference type="InterPro" id="IPR017972">
    <property type="entry name" value="Cyt_P450_CS"/>
</dbReference>
<dbReference type="Gene3D" id="1.10.630.10">
    <property type="entry name" value="Cytochrome P450"/>
    <property type="match status" value="1"/>
</dbReference>
<comment type="similarity">
    <text evidence="1 7">Belongs to the cytochrome P450 family.</text>
</comment>
<dbReference type="PANTHER" id="PTHR24291:SF50">
    <property type="entry name" value="BIFUNCTIONAL ALBAFLAVENONE MONOOXYGENASE_TERPENE SYNTHASE"/>
    <property type="match status" value="1"/>
</dbReference>
<dbReference type="PRINTS" id="PR00463">
    <property type="entry name" value="EP450I"/>
</dbReference>
<evidence type="ECO:0000256" key="4">
    <source>
        <dbReference type="ARBA" id="ARBA00023002"/>
    </source>
</evidence>
<evidence type="ECO:0000256" key="5">
    <source>
        <dbReference type="ARBA" id="ARBA00023004"/>
    </source>
</evidence>
<proteinExistence type="inferred from homology"/>
<dbReference type="PRINTS" id="PR00385">
    <property type="entry name" value="P450"/>
</dbReference>
<dbReference type="Pfam" id="PF00067">
    <property type="entry name" value="p450"/>
    <property type="match status" value="1"/>
</dbReference>
<evidence type="ECO:0000256" key="1">
    <source>
        <dbReference type="ARBA" id="ARBA00010617"/>
    </source>
</evidence>
<keyword evidence="2 7" id="KW-0349">Heme</keyword>
<evidence type="ECO:0000256" key="7">
    <source>
        <dbReference type="RuleBase" id="RU000461"/>
    </source>
</evidence>